<proteinExistence type="predicted"/>
<keyword evidence="2" id="KW-1133">Transmembrane helix</keyword>
<gene>
    <name evidence="3" type="ORF">MAUB_54340</name>
</gene>
<evidence type="ECO:0008006" key="5">
    <source>
        <dbReference type="Google" id="ProtNLM"/>
    </source>
</evidence>
<name>A0ABM7ILI6_9MYCO</name>
<dbReference type="Proteomes" id="UP000465609">
    <property type="component" value="Chromosome"/>
</dbReference>
<accession>A0ABM7ILI6</accession>
<evidence type="ECO:0000313" key="4">
    <source>
        <dbReference type="Proteomes" id="UP000465609"/>
    </source>
</evidence>
<evidence type="ECO:0000313" key="3">
    <source>
        <dbReference type="EMBL" id="BBX87561.1"/>
    </source>
</evidence>
<organism evidence="3 4">
    <name type="scientific">Mycolicibacterium aubagnense</name>
    <dbReference type="NCBI Taxonomy" id="319707"/>
    <lineage>
        <taxon>Bacteria</taxon>
        <taxon>Bacillati</taxon>
        <taxon>Actinomycetota</taxon>
        <taxon>Actinomycetes</taxon>
        <taxon>Mycobacteriales</taxon>
        <taxon>Mycobacteriaceae</taxon>
        <taxon>Mycolicibacterium</taxon>
    </lineage>
</organism>
<keyword evidence="2" id="KW-0472">Membrane</keyword>
<feature type="transmembrane region" description="Helical" evidence="2">
    <location>
        <begin position="115"/>
        <end position="137"/>
    </location>
</feature>
<dbReference type="RefSeq" id="WP_138229941.1">
    <property type="nucleotide sequence ID" value="NZ_AP022577.1"/>
</dbReference>
<evidence type="ECO:0000256" key="2">
    <source>
        <dbReference type="SAM" id="Phobius"/>
    </source>
</evidence>
<evidence type="ECO:0000256" key="1">
    <source>
        <dbReference type="SAM" id="MobiDB-lite"/>
    </source>
</evidence>
<protein>
    <recommendedName>
        <fullName evidence="5">DUF4878 domain-containing protein</fullName>
    </recommendedName>
</protein>
<keyword evidence="4" id="KW-1185">Reference proteome</keyword>
<keyword evidence="2" id="KW-0812">Transmembrane</keyword>
<sequence>MTYPPSGSDPGAQPWQPPQQPPEGYGQPAYGQPVYGQPGYGQPAYGQPTYGQPEYAQPTYGQPQYGQPAYGQPQYGYPGAYGQPGYGPVPGYPMGPGYPGQPGFPPPAPPNRNRMFALIGAGIFAVVLVVVVVILIATSGSDSQSASGNSGVTAAVPASEEDQIRDLMTARIDTFDDFKAHSCANDVKLYDKLPSIAGKFDKGSDSPGPTGGAEITDINVNGDRATVDVKSSSGTTTNVPLRKEGGEWKFCMTDSPKFKGLPGLK</sequence>
<feature type="compositionally biased region" description="Low complexity" evidence="1">
    <location>
        <begin position="22"/>
        <end position="72"/>
    </location>
</feature>
<dbReference type="EMBL" id="AP022577">
    <property type="protein sequence ID" value="BBX87561.1"/>
    <property type="molecule type" value="Genomic_DNA"/>
</dbReference>
<feature type="region of interest" description="Disordered" evidence="1">
    <location>
        <begin position="1"/>
        <end position="72"/>
    </location>
</feature>
<reference evidence="3 4" key="1">
    <citation type="journal article" date="2019" name="Emerg. Microbes Infect.">
        <title>Comprehensive subspecies identification of 175 nontuberculous mycobacteria species based on 7547 genomic profiles.</title>
        <authorList>
            <person name="Matsumoto Y."/>
            <person name="Kinjo T."/>
            <person name="Motooka D."/>
            <person name="Nabeya D."/>
            <person name="Jung N."/>
            <person name="Uechi K."/>
            <person name="Horii T."/>
            <person name="Iida T."/>
            <person name="Fujita J."/>
            <person name="Nakamura S."/>
        </authorList>
    </citation>
    <scope>NUCLEOTIDE SEQUENCE [LARGE SCALE GENOMIC DNA]</scope>
    <source>
        <strain evidence="3 4">JCM 15296</strain>
    </source>
</reference>